<dbReference type="GO" id="GO:0005741">
    <property type="term" value="C:mitochondrial outer membrane"/>
    <property type="evidence" value="ECO:0007669"/>
    <property type="project" value="UniProtKB-SubCell"/>
</dbReference>
<accession>A0A8S4QIJ1</accession>
<dbReference type="Pfam" id="PF13609">
    <property type="entry name" value="Porin_4"/>
    <property type="match status" value="1"/>
</dbReference>
<keyword evidence="5" id="KW-0233">DNA recombination</keyword>
<keyword evidence="9" id="KW-1185">Reference proteome</keyword>
<dbReference type="GO" id="GO:0006310">
    <property type="term" value="P:DNA recombination"/>
    <property type="evidence" value="ECO:0007669"/>
    <property type="project" value="UniProtKB-KW"/>
</dbReference>
<evidence type="ECO:0000313" key="8">
    <source>
        <dbReference type="EMBL" id="CAH2211156.1"/>
    </source>
</evidence>
<keyword evidence="2" id="KW-0472">Membrane</keyword>
<comment type="subcellular location">
    <subcellularLocation>
        <location evidence="1">Mitochondrion outer membrane</location>
    </subcellularLocation>
</comment>
<evidence type="ECO:0000256" key="1">
    <source>
        <dbReference type="ARBA" id="ARBA00004294"/>
    </source>
</evidence>
<dbReference type="Pfam" id="PF02646">
    <property type="entry name" value="RmuC"/>
    <property type="match status" value="1"/>
</dbReference>
<evidence type="ECO:0000256" key="6">
    <source>
        <dbReference type="SAM" id="Coils"/>
    </source>
</evidence>
<protein>
    <submittedName>
        <fullName evidence="8">Jg21632 protein</fullName>
    </submittedName>
</protein>
<dbReference type="OrthoDB" id="7295108at2759"/>
<dbReference type="SUPFAM" id="SSF56935">
    <property type="entry name" value="Porins"/>
    <property type="match status" value="1"/>
</dbReference>
<organism evidence="8 9">
    <name type="scientific">Pararge aegeria aegeria</name>
    <dbReference type="NCBI Taxonomy" id="348720"/>
    <lineage>
        <taxon>Eukaryota</taxon>
        <taxon>Metazoa</taxon>
        <taxon>Ecdysozoa</taxon>
        <taxon>Arthropoda</taxon>
        <taxon>Hexapoda</taxon>
        <taxon>Insecta</taxon>
        <taxon>Pterygota</taxon>
        <taxon>Neoptera</taxon>
        <taxon>Endopterygota</taxon>
        <taxon>Lepidoptera</taxon>
        <taxon>Glossata</taxon>
        <taxon>Ditrysia</taxon>
        <taxon>Papilionoidea</taxon>
        <taxon>Nymphalidae</taxon>
        <taxon>Satyrinae</taxon>
        <taxon>Satyrini</taxon>
        <taxon>Parargina</taxon>
        <taxon>Pararge</taxon>
    </lineage>
</organism>
<dbReference type="EMBL" id="CAKXAJ010009340">
    <property type="protein sequence ID" value="CAH2211156.1"/>
    <property type="molecule type" value="Genomic_DNA"/>
</dbReference>
<sequence length="825" mass="93371">MEDFITARRKDDAVISVSQDNEKKNMLILGLNQAARNLLKCEEGNLLNKPLINILSARAAEDMKSYLEYTEDGRDLPDILPKVIGFSLIDAKGEDIKTKQVYPNTQLGFNVKVGVSGIANLKALDIEKLEMEKWYFIIKNQEFGSIEYGKGSLVSQSMLINTSKIYTAAGGINGHWTNYSNLRGNEKKDNDPGYDKDEVFWVKPNIYSDYNGLELKLKQPTINYISPEIYNFQLGLSYVPGKNNLQYNNLIAAGLSYKNGLSDEINFTTAFTGEFARENLTDCSDGTSENYKCRNQLLHWNFGLKLKLFELDCIFSYGNGGKSGEKRSPETSNMNYINAGVAYHSDSRKVSLTYFSSSRDIVGKGTNELTSQAFSLEYPLALGTSYYFDIVKFSTKEPEIESNNSGKLSEEKANLELKLERELQEAKRTLLNKDEEIVGLKVKKAELEVILQKEREEKKKEIELLTKAEERLTNTFKALSLDALQVNNNNFLNLAKEVIDSKLKETESDFKKRQATINEVVTPIKEKLEKFDSEIRDLEKERVGAYEGLREQIGALMSQTSSLANALRKPHIRGKWGEMQLKRVVEMAGMIEYCDFLTQASVIDKNEDNLLRPDLIIKMPSGKQIIIDAKVPLDSYMDAMSQNDLQIQKEKLKNHSLAIKKHINDLGRKEYWNQFENTPELVVLFLTGEGVFSAALECEPALIEIGIEKKVIIATPITLIALLRAVAYGWKQEMIAENAKKISELGHILYERICTMGENFDNLRRSLKSAVDHYNKTAGSLEARVFPAAREFNKLGIHAKNKELTAAKELESLPRSLHAERLKVD</sequence>
<dbReference type="Gene3D" id="2.40.160.10">
    <property type="entry name" value="Porin"/>
    <property type="match status" value="1"/>
</dbReference>
<dbReference type="PANTHER" id="PTHR30563:SF0">
    <property type="entry name" value="DNA RECOMBINATION PROTEIN RMUC"/>
    <property type="match status" value="1"/>
</dbReference>
<keyword evidence="3" id="KW-0496">Mitochondrion</keyword>
<keyword evidence="3" id="KW-1000">Mitochondrion outer membrane</keyword>
<keyword evidence="2" id="KW-0812">Transmembrane</keyword>
<dbReference type="PANTHER" id="PTHR30563">
    <property type="entry name" value="DNA RECOMBINATION PROTEIN RMUC"/>
    <property type="match status" value="1"/>
</dbReference>
<keyword evidence="2" id="KW-1134">Transmembrane beta strand</keyword>
<proteinExistence type="predicted"/>
<reference evidence="8" key="1">
    <citation type="submission" date="2022-03" db="EMBL/GenBank/DDBJ databases">
        <authorList>
            <person name="Lindestad O."/>
        </authorList>
    </citation>
    <scope>NUCLEOTIDE SEQUENCE</scope>
</reference>
<evidence type="ECO:0000256" key="2">
    <source>
        <dbReference type="ARBA" id="ARBA00022452"/>
    </source>
</evidence>
<keyword evidence="4 6" id="KW-0175">Coiled coil</keyword>
<dbReference type="InterPro" id="IPR023614">
    <property type="entry name" value="Porin_dom_sf"/>
</dbReference>
<dbReference type="Proteomes" id="UP000838756">
    <property type="component" value="Unassembled WGS sequence"/>
</dbReference>
<dbReference type="AlphaFoldDB" id="A0A8S4QIJ1"/>
<evidence type="ECO:0000256" key="5">
    <source>
        <dbReference type="ARBA" id="ARBA00023172"/>
    </source>
</evidence>
<evidence type="ECO:0000259" key="7">
    <source>
        <dbReference type="Pfam" id="PF13609"/>
    </source>
</evidence>
<feature type="domain" description="Porin" evidence="7">
    <location>
        <begin position="135"/>
        <end position="394"/>
    </location>
</feature>
<dbReference type="GO" id="GO:0015288">
    <property type="term" value="F:porin activity"/>
    <property type="evidence" value="ECO:0007669"/>
    <property type="project" value="InterPro"/>
</dbReference>
<dbReference type="InterPro" id="IPR033900">
    <property type="entry name" value="Gram_neg_porin_domain"/>
</dbReference>
<evidence type="ECO:0000256" key="4">
    <source>
        <dbReference type="ARBA" id="ARBA00023054"/>
    </source>
</evidence>
<name>A0A8S4QIJ1_9NEOP</name>
<evidence type="ECO:0000313" key="9">
    <source>
        <dbReference type="Proteomes" id="UP000838756"/>
    </source>
</evidence>
<feature type="coiled-coil region" evidence="6">
    <location>
        <begin position="405"/>
        <end position="475"/>
    </location>
</feature>
<dbReference type="InterPro" id="IPR003798">
    <property type="entry name" value="DNA_recombination_RmuC"/>
</dbReference>
<comment type="caution">
    <text evidence="8">The sequence shown here is derived from an EMBL/GenBank/DDBJ whole genome shotgun (WGS) entry which is preliminary data.</text>
</comment>
<evidence type="ECO:0000256" key="3">
    <source>
        <dbReference type="ARBA" id="ARBA00022787"/>
    </source>
</evidence>
<gene>
    <name evidence="8" type="primary">jg21632</name>
    <name evidence="8" type="ORF">PAEG_LOCUS2993</name>
</gene>